<keyword evidence="5" id="KW-0964">Secreted</keyword>
<dbReference type="GO" id="GO:0009251">
    <property type="term" value="P:glucan catabolic process"/>
    <property type="evidence" value="ECO:0007669"/>
    <property type="project" value="TreeGrafter"/>
</dbReference>
<dbReference type="InterPro" id="IPR001764">
    <property type="entry name" value="Glyco_hydro_3_N"/>
</dbReference>
<dbReference type="EC" id="3.2.1.21" evidence="4"/>
<sequence>MTRQERHSLMQGIGWIPVPYNLPAPLPAIPALGHYMGNLPPIPRLGVPPLKLHDAGNGFRNMPGPQGKAGSTVMWPCSLALGASWDVKLVQEVAAEIGREYRGKGSNLILGPSVQVQRVARNGRNFEYMSGEDPYLGAKLSAAYVKGVQGQGVMACLKHFAFNEQETNRMTESSVVDERTAWELYYPPFEAGIAAGAGSVMCSYNRVNGTYACANEELLTRDLKQKMGFKGFVMTDWWSLHDPAEMSVVRGLDVEMPGAGAETFLFADKLEAMEDKMDGVFKGYANLKREDLYKEPARRILTAAHKMRFFEDVPSCTPGLDCAGPIYSDQRSTKNLALARRAVRESIVLLQNKGNLLPLQANAKLALIGDAWVAPSRSTEELGMFGDYYSGGGSGHCYLPADRFKTPYMTVTAYTDAHDIYTTSSLSNNVTEALSVVWEADIIVVLAATTAEESRDRPSLHLDNGADELVDALSKVGKPVVVLVQAPGTVVLPWREAVDTVALMFLGGEFTGAGWARLLFGEVSPSGKLPLMIPKHEKYTIEPGQEPDVVYGEGLFTSYRASSASEAAAFPFGHGLSFTEFAIAAPEPYECGMPLCVSLTVTNIGTRFPGAEVVQAYFEFPPEAQEPRLLLKGFHKTAVLKPGESEKVELSFTVRDFSIYSTALGDWVLQPSVRIHLGVSSADLRHSLDVGPLPLRHDCREHKSDPAVQIKMGELARRGLTSVWLEIGDEAEIEKPVLGRSRAGLAVDQLDVSETGREMLRLLVKSSYGCPVKERHRYQDAAARLAFQDEEEFLQARSREAADKAEKCRSDAQERAGKLRTSKEGFTAAISAFRTAKEAFLADNQVLQQRRRALDQSTQELRQCQAKLREATGCKDQLQQSLAALPGILEGTARDETVSGEVALEDSLKTAALSSLKLPAEARGSFDKAVLEQLHGALTRLLEALGQTGNGRMPESPVRQALPTAEAEQLAVEEARVSEEAAASAFAQAREAQRTSAHALRLSELELRWAQGAEGAALECLQEQEQELGRELRQFERELKAANEALHQFRHGPMASLKGMRLLQLWWDVTLHDCVAEDPHEEQAGPMPTLRHQARRRMQKCRSQGPGGLLTDSRMRHVVLPSAIEIFGQVVAAEFEGSEKDDFPDVPVFLSLPPDEVARMTLRLMRKLLCRRSEASAAALAEQRLMAWTWQWLAMDAGQRQELCRLAVQGGASLPAQVQARHLALLIDVHLARSWWEERQQMLALGVECEEAASSEETIRATRRQESARVWQIAVSAMAALPDAELDLIGQAAVAEAQLVLSPISMARAVLHLAPSRRRQLMEILIHEGVLEESSASRLFRALTALDSMLGTDVLDALLIGMDTVCAGVSWSANALDSIGKLGSSTLSSVGALGSWSYQAICSEGHGLRGSVQTVWSDSRTRR</sequence>
<evidence type="ECO:0000313" key="17">
    <source>
        <dbReference type="Proteomes" id="UP000601435"/>
    </source>
</evidence>
<dbReference type="SUPFAM" id="SSF52279">
    <property type="entry name" value="Beta-D-glucan exohydrolase, C-terminal domain"/>
    <property type="match status" value="1"/>
</dbReference>
<dbReference type="Pfam" id="PF00933">
    <property type="entry name" value="Glyco_hydro_3"/>
    <property type="match status" value="1"/>
</dbReference>
<comment type="catalytic activity">
    <reaction evidence="1">
        <text>Hydrolysis of terminal, non-reducing beta-D-glucosyl residues with release of beta-D-glucose.</text>
        <dbReference type="EC" id="3.2.1.21"/>
    </reaction>
</comment>
<dbReference type="Proteomes" id="UP000601435">
    <property type="component" value="Unassembled WGS sequence"/>
</dbReference>
<evidence type="ECO:0000256" key="8">
    <source>
        <dbReference type="ARBA" id="ARBA00023295"/>
    </source>
</evidence>
<comment type="similarity">
    <text evidence="3">Belongs to the glycosyl hydrolase 3 family.</text>
</comment>
<dbReference type="Gene3D" id="2.60.40.10">
    <property type="entry name" value="Immunoglobulins"/>
    <property type="match status" value="1"/>
</dbReference>
<comment type="caution">
    <text evidence="16">The sequence shown here is derived from an EMBL/GenBank/DDBJ whole genome shotgun (WGS) entry which is preliminary data.</text>
</comment>
<dbReference type="InterPro" id="IPR013783">
    <property type="entry name" value="Ig-like_fold"/>
</dbReference>
<dbReference type="Gene3D" id="3.20.20.300">
    <property type="entry name" value="Glycoside hydrolase, family 3, N-terminal domain"/>
    <property type="match status" value="1"/>
</dbReference>
<dbReference type="Gene3D" id="3.40.50.1700">
    <property type="entry name" value="Glycoside hydrolase family 3 C-terminal domain"/>
    <property type="match status" value="1"/>
</dbReference>
<dbReference type="GO" id="GO:0005576">
    <property type="term" value="C:extracellular region"/>
    <property type="evidence" value="ECO:0007669"/>
    <property type="project" value="UniProtKB-SubCell"/>
</dbReference>
<dbReference type="InterPro" id="IPR036962">
    <property type="entry name" value="Glyco_hydro_3_N_sf"/>
</dbReference>
<keyword evidence="7" id="KW-0378">Hydrolase</keyword>
<evidence type="ECO:0000313" key="16">
    <source>
        <dbReference type="EMBL" id="CAE7938966.1"/>
    </source>
</evidence>
<accession>A0A813C439</accession>
<keyword evidence="17" id="KW-1185">Reference proteome</keyword>
<evidence type="ECO:0000259" key="15">
    <source>
        <dbReference type="SMART" id="SM01217"/>
    </source>
</evidence>
<dbReference type="InterPro" id="IPR002772">
    <property type="entry name" value="Glyco_hydro_3_C"/>
</dbReference>
<evidence type="ECO:0000256" key="10">
    <source>
        <dbReference type="ARBA" id="ARBA00039579"/>
    </source>
</evidence>
<evidence type="ECO:0000256" key="14">
    <source>
        <dbReference type="SAM" id="Coils"/>
    </source>
</evidence>
<dbReference type="InterPro" id="IPR026891">
    <property type="entry name" value="Fn3-like"/>
</dbReference>
<dbReference type="EMBL" id="CAJNJA010087585">
    <property type="protein sequence ID" value="CAE7938966.1"/>
    <property type="molecule type" value="Genomic_DNA"/>
</dbReference>
<comment type="function">
    <text evidence="9">Beta-glucosidases are one of a number of cellulolytic enzymes involved in the degradation of cellulosic biomass. Catalyzes the last step releasing glucose from the inhibitory cellobiose.</text>
</comment>
<evidence type="ECO:0000256" key="9">
    <source>
        <dbReference type="ARBA" id="ARBA00024983"/>
    </source>
</evidence>
<evidence type="ECO:0000256" key="4">
    <source>
        <dbReference type="ARBA" id="ARBA00012744"/>
    </source>
</evidence>
<dbReference type="Pfam" id="PF14310">
    <property type="entry name" value="Fn3-like"/>
    <property type="match status" value="1"/>
</dbReference>
<name>A0A813C439_9DINO</name>
<keyword evidence="6" id="KW-0732">Signal</keyword>
<dbReference type="InterPro" id="IPR050288">
    <property type="entry name" value="Cellulose_deg_GH3"/>
</dbReference>
<comment type="subcellular location">
    <subcellularLocation>
        <location evidence="2">Secreted</location>
    </subcellularLocation>
</comment>
<evidence type="ECO:0000256" key="5">
    <source>
        <dbReference type="ARBA" id="ARBA00022525"/>
    </source>
</evidence>
<dbReference type="OrthoDB" id="416222at2759"/>
<evidence type="ECO:0000256" key="1">
    <source>
        <dbReference type="ARBA" id="ARBA00000448"/>
    </source>
</evidence>
<feature type="domain" description="Fibronectin type III-like" evidence="15">
    <location>
        <begin position="612"/>
        <end position="681"/>
    </location>
</feature>
<dbReference type="Pfam" id="PF01915">
    <property type="entry name" value="Glyco_hydro_3_C"/>
    <property type="match status" value="1"/>
</dbReference>
<keyword evidence="8" id="KW-0326">Glycosidase</keyword>
<dbReference type="InterPro" id="IPR017853">
    <property type="entry name" value="GH"/>
</dbReference>
<dbReference type="SMART" id="SM01217">
    <property type="entry name" value="Fn3_like"/>
    <property type="match status" value="1"/>
</dbReference>
<evidence type="ECO:0000256" key="12">
    <source>
        <dbReference type="ARBA" id="ARBA00041601"/>
    </source>
</evidence>
<gene>
    <name evidence="16" type="primary">bglB</name>
    <name evidence="16" type="ORF">SNEC2469_LOCUS33354</name>
</gene>
<feature type="coiled-coil region" evidence="14">
    <location>
        <begin position="1018"/>
        <end position="1052"/>
    </location>
</feature>
<evidence type="ECO:0000256" key="2">
    <source>
        <dbReference type="ARBA" id="ARBA00004613"/>
    </source>
</evidence>
<dbReference type="GO" id="GO:0008422">
    <property type="term" value="F:beta-glucosidase activity"/>
    <property type="evidence" value="ECO:0007669"/>
    <property type="project" value="UniProtKB-EC"/>
</dbReference>
<proteinExistence type="inferred from homology"/>
<dbReference type="SUPFAM" id="SSF51445">
    <property type="entry name" value="(Trans)glycosidases"/>
    <property type="match status" value="1"/>
</dbReference>
<dbReference type="PANTHER" id="PTHR42715:SF12">
    <property type="entry name" value="BETA-GLUCOSIDASE G-RELATED"/>
    <property type="match status" value="1"/>
</dbReference>
<protein>
    <recommendedName>
        <fullName evidence="10">Probable beta-glucosidase G</fullName>
        <ecNumber evidence="4">3.2.1.21</ecNumber>
    </recommendedName>
    <alternativeName>
        <fullName evidence="11">Beta-D-glucoside glucohydrolase G</fullName>
    </alternativeName>
    <alternativeName>
        <fullName evidence="12">Cellobiase G</fullName>
    </alternativeName>
    <alternativeName>
        <fullName evidence="13">Gentiobiase G</fullName>
    </alternativeName>
</protein>
<organism evidence="16 17">
    <name type="scientific">Symbiodinium necroappetens</name>
    <dbReference type="NCBI Taxonomy" id="1628268"/>
    <lineage>
        <taxon>Eukaryota</taxon>
        <taxon>Sar</taxon>
        <taxon>Alveolata</taxon>
        <taxon>Dinophyceae</taxon>
        <taxon>Suessiales</taxon>
        <taxon>Symbiodiniaceae</taxon>
        <taxon>Symbiodinium</taxon>
    </lineage>
</organism>
<evidence type="ECO:0000256" key="7">
    <source>
        <dbReference type="ARBA" id="ARBA00022801"/>
    </source>
</evidence>
<evidence type="ECO:0000256" key="6">
    <source>
        <dbReference type="ARBA" id="ARBA00022729"/>
    </source>
</evidence>
<reference evidence="16" key="1">
    <citation type="submission" date="2021-02" db="EMBL/GenBank/DDBJ databases">
        <authorList>
            <person name="Dougan E. K."/>
            <person name="Rhodes N."/>
            <person name="Thang M."/>
            <person name="Chan C."/>
        </authorList>
    </citation>
    <scope>NUCLEOTIDE SEQUENCE</scope>
</reference>
<dbReference type="PRINTS" id="PR00133">
    <property type="entry name" value="GLHYDRLASE3"/>
</dbReference>
<evidence type="ECO:0000256" key="11">
    <source>
        <dbReference type="ARBA" id="ARBA00041276"/>
    </source>
</evidence>
<dbReference type="InterPro" id="IPR036881">
    <property type="entry name" value="Glyco_hydro_3_C_sf"/>
</dbReference>
<dbReference type="PANTHER" id="PTHR42715">
    <property type="entry name" value="BETA-GLUCOSIDASE"/>
    <property type="match status" value="1"/>
</dbReference>
<evidence type="ECO:0000256" key="3">
    <source>
        <dbReference type="ARBA" id="ARBA00005336"/>
    </source>
</evidence>
<keyword evidence="14" id="KW-0175">Coiled coil</keyword>
<evidence type="ECO:0000256" key="13">
    <source>
        <dbReference type="ARBA" id="ARBA00041808"/>
    </source>
</evidence>